<evidence type="ECO:0000256" key="1">
    <source>
        <dbReference type="SAM" id="Phobius"/>
    </source>
</evidence>
<evidence type="ECO:0000313" key="3">
    <source>
        <dbReference type="Proteomes" id="UP000627369"/>
    </source>
</evidence>
<evidence type="ECO:0000313" key="2">
    <source>
        <dbReference type="EMBL" id="GHH78763.1"/>
    </source>
</evidence>
<feature type="transmembrane region" description="Helical" evidence="1">
    <location>
        <begin position="153"/>
        <end position="176"/>
    </location>
</feature>
<keyword evidence="1" id="KW-1133">Transmembrane helix</keyword>
<name>A0A919KZW1_9MICO</name>
<sequence length="189" mass="19084">MLLIVLGGLAVLVGAVGIVRELIQILPNTHIPVAVDLTDVPHELLLDGASGVGSTGVEVTDAVVRVSHLGPTPLALALAAALLPAITLMVVAACFTVLGMSFYRGDFFVRRCLVAIITAAVALVVASVAIPTLQMLAAEGALESLGVGSGQLAAMGVDGPLSLAGALLAAVGHAFWRGVHLQEDTEGLV</sequence>
<dbReference type="EMBL" id="BNAS01000008">
    <property type="protein sequence ID" value="GHH78763.1"/>
    <property type="molecule type" value="Genomic_DNA"/>
</dbReference>
<keyword evidence="1" id="KW-0472">Membrane</keyword>
<feature type="transmembrane region" description="Helical" evidence="1">
    <location>
        <begin position="74"/>
        <end position="100"/>
    </location>
</feature>
<evidence type="ECO:0008006" key="4">
    <source>
        <dbReference type="Google" id="ProtNLM"/>
    </source>
</evidence>
<dbReference type="AlphaFoldDB" id="A0A919KZW1"/>
<accession>A0A919KZW1</accession>
<reference evidence="2" key="1">
    <citation type="journal article" date="2014" name="Int. J. Syst. Evol. Microbiol.">
        <title>Complete genome sequence of Corynebacterium casei LMG S-19264T (=DSM 44701T), isolated from a smear-ripened cheese.</title>
        <authorList>
            <consortium name="US DOE Joint Genome Institute (JGI-PGF)"/>
            <person name="Walter F."/>
            <person name="Albersmeier A."/>
            <person name="Kalinowski J."/>
            <person name="Ruckert C."/>
        </authorList>
    </citation>
    <scope>NUCLEOTIDE SEQUENCE</scope>
    <source>
        <strain evidence="2">CGMCC 4.7398</strain>
    </source>
</reference>
<keyword evidence="1" id="KW-0812">Transmembrane</keyword>
<feature type="transmembrane region" description="Helical" evidence="1">
    <location>
        <begin position="112"/>
        <end position="133"/>
    </location>
</feature>
<keyword evidence="3" id="KW-1185">Reference proteome</keyword>
<organism evidence="2 3">
    <name type="scientific">Promicromonospora soli</name>
    <dbReference type="NCBI Taxonomy" id="2035533"/>
    <lineage>
        <taxon>Bacteria</taxon>
        <taxon>Bacillati</taxon>
        <taxon>Actinomycetota</taxon>
        <taxon>Actinomycetes</taxon>
        <taxon>Micrococcales</taxon>
        <taxon>Promicromonosporaceae</taxon>
        <taxon>Promicromonospora</taxon>
    </lineage>
</organism>
<dbReference type="Proteomes" id="UP000627369">
    <property type="component" value="Unassembled WGS sequence"/>
</dbReference>
<gene>
    <name evidence="2" type="ORF">GCM10017772_42840</name>
</gene>
<protein>
    <recommendedName>
        <fullName evidence="4">DUF2975 family protein</fullName>
    </recommendedName>
</protein>
<reference evidence="2" key="2">
    <citation type="submission" date="2020-09" db="EMBL/GenBank/DDBJ databases">
        <authorList>
            <person name="Sun Q."/>
            <person name="Zhou Y."/>
        </authorList>
    </citation>
    <scope>NUCLEOTIDE SEQUENCE</scope>
    <source>
        <strain evidence="2">CGMCC 4.7398</strain>
    </source>
</reference>
<comment type="caution">
    <text evidence="2">The sequence shown here is derived from an EMBL/GenBank/DDBJ whole genome shotgun (WGS) entry which is preliminary data.</text>
</comment>
<proteinExistence type="predicted"/>